<dbReference type="AlphaFoldDB" id="A0A0C2DQI0"/>
<evidence type="ECO:0000313" key="3">
    <source>
        <dbReference type="Proteomes" id="UP000054047"/>
    </source>
</evidence>
<protein>
    <submittedName>
        <fullName evidence="2">Uncharacterized protein</fullName>
    </submittedName>
</protein>
<name>A0A0C2DQI0_9BILA</name>
<dbReference type="InterPro" id="IPR038028">
    <property type="entry name" value="BPTF"/>
</dbReference>
<keyword evidence="3" id="KW-1185">Reference proteome</keyword>
<feature type="region of interest" description="Disordered" evidence="1">
    <location>
        <begin position="7"/>
        <end position="58"/>
    </location>
</feature>
<reference evidence="2 3" key="1">
    <citation type="submission" date="2013-12" db="EMBL/GenBank/DDBJ databases">
        <title>Draft genome of the parsitic nematode Ancylostoma duodenale.</title>
        <authorList>
            <person name="Mitreva M."/>
        </authorList>
    </citation>
    <scope>NUCLEOTIDE SEQUENCE [LARGE SCALE GENOMIC DNA]</scope>
    <source>
        <strain evidence="2 3">Zhejiang</strain>
    </source>
</reference>
<dbReference type="EMBL" id="KN727793">
    <property type="protein sequence ID" value="KIH64947.1"/>
    <property type="molecule type" value="Genomic_DNA"/>
</dbReference>
<gene>
    <name evidence="2" type="ORF">ANCDUO_04729</name>
</gene>
<evidence type="ECO:0000256" key="1">
    <source>
        <dbReference type="SAM" id="MobiDB-lite"/>
    </source>
</evidence>
<dbReference type="GO" id="GO:0006357">
    <property type="term" value="P:regulation of transcription by RNA polymerase II"/>
    <property type="evidence" value="ECO:0007669"/>
    <property type="project" value="InterPro"/>
</dbReference>
<dbReference type="PANTHER" id="PTHR45975:SF2">
    <property type="entry name" value="NUCLEOSOME-REMODELING FACTOR SUBUNIT BPTF"/>
    <property type="match status" value="1"/>
</dbReference>
<dbReference type="PANTHER" id="PTHR45975">
    <property type="entry name" value="NUCLEOSOME-REMODELING FACTOR SUBUNIT BPTF"/>
    <property type="match status" value="1"/>
</dbReference>
<dbReference type="Proteomes" id="UP000054047">
    <property type="component" value="Unassembled WGS sequence"/>
</dbReference>
<dbReference type="GO" id="GO:0016589">
    <property type="term" value="C:NURF complex"/>
    <property type="evidence" value="ECO:0007669"/>
    <property type="project" value="InterPro"/>
</dbReference>
<sequence length="165" mass="19185">MAEILALQSADVKLESQKDSEMKGEEEEEQYKATSDSDGNITRPDPTKLFRMGNPNDDPNFSKYTNLFVSHKHGEHPTTKKKNIDKKKYLCTKFSLMEEGEWTFEWSIAKGHNLYGSEKLQTLYVAWTIGKLLRKIPTELMHRKWPSAFPEFKKVRVPLLVLKLH</sequence>
<dbReference type="OrthoDB" id="5871228at2759"/>
<feature type="compositionally biased region" description="Basic and acidic residues" evidence="1">
    <location>
        <begin position="12"/>
        <end position="23"/>
    </location>
</feature>
<organism evidence="2 3">
    <name type="scientific">Ancylostoma duodenale</name>
    <dbReference type="NCBI Taxonomy" id="51022"/>
    <lineage>
        <taxon>Eukaryota</taxon>
        <taxon>Metazoa</taxon>
        <taxon>Ecdysozoa</taxon>
        <taxon>Nematoda</taxon>
        <taxon>Chromadorea</taxon>
        <taxon>Rhabditida</taxon>
        <taxon>Rhabditina</taxon>
        <taxon>Rhabditomorpha</taxon>
        <taxon>Strongyloidea</taxon>
        <taxon>Ancylostomatidae</taxon>
        <taxon>Ancylostomatinae</taxon>
        <taxon>Ancylostoma</taxon>
    </lineage>
</organism>
<evidence type="ECO:0000313" key="2">
    <source>
        <dbReference type="EMBL" id="KIH64947.1"/>
    </source>
</evidence>
<dbReference type="GO" id="GO:0000978">
    <property type="term" value="F:RNA polymerase II cis-regulatory region sequence-specific DNA binding"/>
    <property type="evidence" value="ECO:0007669"/>
    <property type="project" value="TreeGrafter"/>
</dbReference>
<accession>A0A0C2DQI0</accession>
<proteinExistence type="predicted"/>